<evidence type="ECO:0000313" key="6">
    <source>
        <dbReference type="Proteomes" id="UP000248021"/>
    </source>
</evidence>
<dbReference type="InterPro" id="IPR042099">
    <property type="entry name" value="ANL_N_sf"/>
</dbReference>
<evidence type="ECO:0000256" key="2">
    <source>
        <dbReference type="ARBA" id="ARBA00022598"/>
    </source>
</evidence>
<dbReference type="Pfam" id="PF13193">
    <property type="entry name" value="AMP-binding_C"/>
    <property type="match status" value="1"/>
</dbReference>
<keyword evidence="2" id="KW-0436">Ligase</keyword>
<dbReference type="InterPro" id="IPR045851">
    <property type="entry name" value="AMP-bd_C_sf"/>
</dbReference>
<comment type="caution">
    <text evidence="5">The sequence shown here is derived from an EMBL/GenBank/DDBJ whole genome shotgun (WGS) entry which is preliminary data.</text>
</comment>
<dbReference type="GO" id="GO:0031956">
    <property type="term" value="F:medium-chain fatty acid-CoA ligase activity"/>
    <property type="evidence" value="ECO:0007669"/>
    <property type="project" value="TreeGrafter"/>
</dbReference>
<dbReference type="InterPro" id="IPR025110">
    <property type="entry name" value="AMP-bd_C"/>
</dbReference>
<keyword evidence="6" id="KW-1185">Reference proteome</keyword>
<dbReference type="EMBL" id="QJJK01000006">
    <property type="protein sequence ID" value="PXW57881.1"/>
    <property type="molecule type" value="Genomic_DNA"/>
</dbReference>
<evidence type="ECO:0000313" key="5">
    <source>
        <dbReference type="EMBL" id="PXW57881.1"/>
    </source>
</evidence>
<dbReference type="InterPro" id="IPR000873">
    <property type="entry name" value="AMP-dep_synth/lig_dom"/>
</dbReference>
<dbReference type="Gene3D" id="3.30.300.30">
    <property type="match status" value="1"/>
</dbReference>
<dbReference type="GO" id="GO:0006631">
    <property type="term" value="P:fatty acid metabolic process"/>
    <property type="evidence" value="ECO:0007669"/>
    <property type="project" value="TreeGrafter"/>
</dbReference>
<name>A0A2V3U4I6_9HYPH</name>
<dbReference type="OrthoDB" id="9803968at2"/>
<dbReference type="SUPFAM" id="SSF56801">
    <property type="entry name" value="Acetyl-CoA synthetase-like"/>
    <property type="match status" value="1"/>
</dbReference>
<evidence type="ECO:0000259" key="3">
    <source>
        <dbReference type="Pfam" id="PF00501"/>
    </source>
</evidence>
<reference evidence="5 6" key="1">
    <citation type="submission" date="2018-05" db="EMBL/GenBank/DDBJ databases">
        <title>Genomic Encyclopedia of Type Strains, Phase IV (KMG-IV): sequencing the most valuable type-strain genomes for metagenomic binning, comparative biology and taxonomic classification.</title>
        <authorList>
            <person name="Goeker M."/>
        </authorList>
    </citation>
    <scope>NUCLEOTIDE SEQUENCE [LARGE SCALE GENOMIC DNA]</scope>
    <source>
        <strain evidence="5 6">DSM 6462</strain>
    </source>
</reference>
<accession>A0A2V3U4I6</accession>
<evidence type="ECO:0000259" key="4">
    <source>
        <dbReference type="Pfam" id="PF13193"/>
    </source>
</evidence>
<feature type="domain" description="AMP-dependent synthetase/ligase" evidence="3">
    <location>
        <begin position="34"/>
        <end position="387"/>
    </location>
</feature>
<dbReference type="InterPro" id="IPR020845">
    <property type="entry name" value="AMP-binding_CS"/>
</dbReference>
<dbReference type="AlphaFoldDB" id="A0A2V3U4I6"/>
<sequence length="538" mass="58276">MRPFLTLHHPRAARRYYEEGTWRDDTLYGLLALHAEATPTLPAVRDHLREVTWAQLRDEVDAVAHDLRLRGLEGGDIVSLWISSRIESIAVLLACSRGGFACNPSLHRSYTSAEIVALLERLGAAAFVTERGWGIDRRTTALEPLLDGVQSLVARYDVADLPKRGAGEAPPVDDPDKIVYLAFTSGTTGTPKCVMHSDNTLLANARDLVRDWGHDSSTRLLTLSPLSHHIAWVAVAQWLLTGCYLVTGTPKAPLSVLEWIADNRPNYVMGVPTHAIDLLAAQAAQGRDMLASIRIFYMAGSSIPPVVAEAFAARGIKPQNVYGMTENSSHQYTAPDDAADIATSTCGRGGRAYEVRIFDTENANAEVPQGVAGQIGGRGAALMLGYLSNQEATAHSFNADGWFLSGDVGRLDAQGNLRIEGRLKDIIIRGGHNIYPAQIEALALRHQLIEKAAVVPVADARLGERVCLVFSGSAALTDIVPRLLAEGLSKADLPEFLLRVESFPLTASGKVLKRELVDRIRRGELAPEPVRQSEGASS</sequence>
<protein>
    <submittedName>
        <fullName evidence="5">Acyl-CoA synthetase</fullName>
    </submittedName>
</protein>
<dbReference type="PANTHER" id="PTHR43201:SF5">
    <property type="entry name" value="MEDIUM-CHAIN ACYL-COA LIGASE ACSF2, MITOCHONDRIAL"/>
    <property type="match status" value="1"/>
</dbReference>
<dbReference type="Gene3D" id="3.40.50.12780">
    <property type="entry name" value="N-terminal domain of ligase-like"/>
    <property type="match status" value="1"/>
</dbReference>
<evidence type="ECO:0000256" key="1">
    <source>
        <dbReference type="ARBA" id="ARBA00006432"/>
    </source>
</evidence>
<dbReference type="Pfam" id="PF00501">
    <property type="entry name" value="AMP-binding"/>
    <property type="match status" value="1"/>
</dbReference>
<dbReference type="PANTHER" id="PTHR43201">
    <property type="entry name" value="ACYL-COA SYNTHETASE"/>
    <property type="match status" value="1"/>
</dbReference>
<dbReference type="RefSeq" id="WP_110375216.1">
    <property type="nucleotide sequence ID" value="NZ_JAHBRY010000001.1"/>
</dbReference>
<comment type="similarity">
    <text evidence="1">Belongs to the ATP-dependent AMP-binding enzyme family.</text>
</comment>
<proteinExistence type="inferred from homology"/>
<dbReference type="PROSITE" id="PS00455">
    <property type="entry name" value="AMP_BINDING"/>
    <property type="match status" value="1"/>
</dbReference>
<gene>
    <name evidence="5" type="ORF">C7450_10653</name>
</gene>
<feature type="domain" description="AMP-binding enzyme C-terminal" evidence="4">
    <location>
        <begin position="438"/>
        <end position="510"/>
    </location>
</feature>
<dbReference type="Proteomes" id="UP000248021">
    <property type="component" value="Unassembled WGS sequence"/>
</dbReference>
<organism evidence="5 6">
    <name type="scientific">Chelatococcus asaccharovorans</name>
    <dbReference type="NCBI Taxonomy" id="28210"/>
    <lineage>
        <taxon>Bacteria</taxon>
        <taxon>Pseudomonadati</taxon>
        <taxon>Pseudomonadota</taxon>
        <taxon>Alphaproteobacteria</taxon>
        <taxon>Hyphomicrobiales</taxon>
        <taxon>Chelatococcaceae</taxon>
        <taxon>Chelatococcus</taxon>
    </lineage>
</organism>